<dbReference type="PANTHER" id="PTHR43649">
    <property type="entry name" value="ARABINOSE-BINDING PROTEIN-RELATED"/>
    <property type="match status" value="1"/>
</dbReference>
<accession>A0A7W5Y6U1</accession>
<dbReference type="AlphaFoldDB" id="A0A7W5Y6U1"/>
<protein>
    <submittedName>
        <fullName evidence="2">Raffinose/stachyose/melibiose transport system substrate-binding protein</fullName>
    </submittedName>
</protein>
<dbReference type="PROSITE" id="PS51257">
    <property type="entry name" value="PROKAR_LIPOPROTEIN"/>
    <property type="match status" value="1"/>
</dbReference>
<dbReference type="PANTHER" id="PTHR43649:SF14">
    <property type="entry name" value="BLR3389 PROTEIN"/>
    <property type="match status" value="1"/>
</dbReference>
<dbReference type="EMBL" id="JACIBV010000001">
    <property type="protein sequence ID" value="MBB3726801.1"/>
    <property type="molecule type" value="Genomic_DNA"/>
</dbReference>
<comment type="caution">
    <text evidence="2">The sequence shown here is derived from an EMBL/GenBank/DDBJ whole genome shotgun (WGS) entry which is preliminary data.</text>
</comment>
<feature type="signal peptide" evidence="1">
    <location>
        <begin position="1"/>
        <end position="21"/>
    </location>
</feature>
<sequence length="428" mass="44767">MRRHVVAAAAASLLLAGCGGAADTQQPAGSQQPAAKEKVTLEWWHILTSDPGKGIYAKWAKDFEAAHPNVTVKITVLENESFKSKMATQTASGKAPSVFTTWGGGVLRQQAEAGLVKDLTADAAPILPTFSTAAMAAYQIDGKAYAIPTDIGMVGFWYNKKLFAKAGVSEPPATWSAYLDAVKKLKAAGVTPIALAGKEKWPGHYYWAYLAMRVAGLDALKQAAETKDFTGPDFVAAGTHLKALADLQPFQTGFQNASYSTPSGQAAAVSNGKAAMELMGQWAPDVQKSSGKGLGEDLGFFPFPAVEGGKGAITDAFGGGQGFAVGADAPAEAVEFLKFISDPARHREAITNAFALPVIKGTEDAVTNPALKLVVENLTGASGFQLYLDQAYPPAVGQEVNDSVAQLIVGGKTPEEVVKSITETAKSE</sequence>
<dbReference type="InterPro" id="IPR050490">
    <property type="entry name" value="Bact_solute-bd_prot1"/>
</dbReference>
<reference evidence="2 3" key="1">
    <citation type="submission" date="2020-08" db="EMBL/GenBank/DDBJ databases">
        <title>Sequencing the genomes of 1000 actinobacteria strains.</title>
        <authorList>
            <person name="Klenk H.-P."/>
        </authorList>
    </citation>
    <scope>NUCLEOTIDE SEQUENCE [LARGE SCALE GENOMIC DNA]</scope>
    <source>
        <strain evidence="2 3">DSM 44320</strain>
    </source>
</reference>
<dbReference type="SUPFAM" id="SSF53850">
    <property type="entry name" value="Periplasmic binding protein-like II"/>
    <property type="match status" value="1"/>
</dbReference>
<proteinExistence type="predicted"/>
<dbReference type="InterPro" id="IPR006059">
    <property type="entry name" value="SBP"/>
</dbReference>
<feature type="chain" id="PRO_5031132874" evidence="1">
    <location>
        <begin position="22"/>
        <end position="428"/>
    </location>
</feature>
<evidence type="ECO:0000313" key="3">
    <source>
        <dbReference type="Proteomes" id="UP000579945"/>
    </source>
</evidence>
<organism evidence="2 3">
    <name type="scientific">Nonomuraea dietziae</name>
    <dbReference type="NCBI Taxonomy" id="65515"/>
    <lineage>
        <taxon>Bacteria</taxon>
        <taxon>Bacillati</taxon>
        <taxon>Actinomycetota</taxon>
        <taxon>Actinomycetes</taxon>
        <taxon>Streptosporangiales</taxon>
        <taxon>Streptosporangiaceae</taxon>
        <taxon>Nonomuraea</taxon>
    </lineage>
</organism>
<keyword evidence="3" id="KW-1185">Reference proteome</keyword>
<gene>
    <name evidence="2" type="ORF">FHR33_002661</name>
</gene>
<evidence type="ECO:0000256" key="1">
    <source>
        <dbReference type="SAM" id="SignalP"/>
    </source>
</evidence>
<dbReference type="Proteomes" id="UP000579945">
    <property type="component" value="Unassembled WGS sequence"/>
</dbReference>
<dbReference type="Pfam" id="PF01547">
    <property type="entry name" value="SBP_bac_1"/>
    <property type="match status" value="1"/>
</dbReference>
<dbReference type="RefSeq" id="WP_312895508.1">
    <property type="nucleotide sequence ID" value="NZ_JACIBV010000001.1"/>
</dbReference>
<dbReference type="Gene3D" id="3.40.190.10">
    <property type="entry name" value="Periplasmic binding protein-like II"/>
    <property type="match status" value="2"/>
</dbReference>
<evidence type="ECO:0000313" key="2">
    <source>
        <dbReference type="EMBL" id="MBB3726801.1"/>
    </source>
</evidence>
<dbReference type="GeneID" id="95389142"/>
<name>A0A7W5Y6U1_9ACTN</name>
<keyword evidence="1" id="KW-0732">Signal</keyword>